<keyword evidence="3" id="KW-0813">Transport</keyword>
<gene>
    <name evidence="8" type="ORF">ACFMB1_18690</name>
</gene>
<keyword evidence="4 6" id="KW-1133">Transmembrane helix</keyword>
<dbReference type="Gene3D" id="1.20.1510.10">
    <property type="entry name" value="Cation efflux protein transmembrane domain"/>
    <property type="match status" value="1"/>
</dbReference>
<dbReference type="NCBIfam" id="TIGR01297">
    <property type="entry name" value="CDF"/>
    <property type="match status" value="1"/>
</dbReference>
<feature type="transmembrane region" description="Helical" evidence="6">
    <location>
        <begin position="23"/>
        <end position="45"/>
    </location>
</feature>
<dbReference type="Proteomes" id="UP001596116">
    <property type="component" value="Unassembled WGS sequence"/>
</dbReference>
<protein>
    <submittedName>
        <fullName evidence="8">Cation diffusion facilitator family transporter</fullName>
    </submittedName>
</protein>
<accession>A0ABW1L1M2</accession>
<evidence type="ECO:0000313" key="8">
    <source>
        <dbReference type="EMBL" id="MFC6037590.1"/>
    </source>
</evidence>
<keyword evidence="5 6" id="KW-0472">Membrane</keyword>
<dbReference type="RefSeq" id="WP_379881017.1">
    <property type="nucleotide sequence ID" value="NZ_JBHPON010000003.1"/>
</dbReference>
<sequence length="221" mass="23540">MADDCGCTADETLVVKSPGYRRALWTVVALNIGYGVVELAGGFLSNSQALKADALDFIGDGSITFIAILAIGWALVWRARAALLQGLFLLGMAVWIVIETVIRIFNQATVEPGMMGAFALGALIVNVVAVLPLLQYRKGDANMRAVWLFSRNDAIGNVAVLIAAGLVAVTATPWPDLIVALMIAGIFLHSAWGIMTQARSDLRQAARQGFAVKEGPETEKP</sequence>
<keyword evidence="3" id="KW-0864">Zinc transport</keyword>
<dbReference type="InterPro" id="IPR050681">
    <property type="entry name" value="CDF/SLC30A"/>
</dbReference>
<dbReference type="InterPro" id="IPR058533">
    <property type="entry name" value="Cation_efflux_TM"/>
</dbReference>
<dbReference type="InterPro" id="IPR002524">
    <property type="entry name" value="Cation_efflux"/>
</dbReference>
<dbReference type="InterPro" id="IPR027469">
    <property type="entry name" value="Cation_efflux_TMD_sf"/>
</dbReference>
<evidence type="ECO:0000256" key="2">
    <source>
        <dbReference type="ARBA" id="ARBA00022692"/>
    </source>
</evidence>
<reference evidence="8 9" key="1">
    <citation type="submission" date="2024-09" db="EMBL/GenBank/DDBJ databases">
        <authorList>
            <person name="Zhang Z.-H."/>
        </authorList>
    </citation>
    <scope>NUCLEOTIDE SEQUENCE [LARGE SCALE GENOMIC DNA]</scope>
    <source>
        <strain evidence="8 9">HHTR114</strain>
    </source>
</reference>
<feature type="transmembrane region" description="Helical" evidence="6">
    <location>
        <begin position="83"/>
        <end position="102"/>
    </location>
</feature>
<dbReference type="SUPFAM" id="SSF161111">
    <property type="entry name" value="Cation efflux protein transmembrane domain-like"/>
    <property type="match status" value="1"/>
</dbReference>
<evidence type="ECO:0000313" key="9">
    <source>
        <dbReference type="Proteomes" id="UP001596116"/>
    </source>
</evidence>
<keyword evidence="3" id="KW-0862">Zinc</keyword>
<keyword evidence="3" id="KW-0406">Ion transport</keyword>
<feature type="transmembrane region" description="Helical" evidence="6">
    <location>
        <begin position="177"/>
        <end position="195"/>
    </location>
</feature>
<evidence type="ECO:0000256" key="4">
    <source>
        <dbReference type="ARBA" id="ARBA00022989"/>
    </source>
</evidence>
<evidence type="ECO:0000256" key="6">
    <source>
        <dbReference type="SAM" id="Phobius"/>
    </source>
</evidence>
<keyword evidence="9" id="KW-1185">Reference proteome</keyword>
<organism evidence="8 9">
    <name type="scientific">Hyphococcus aureus</name>
    <dbReference type="NCBI Taxonomy" id="2666033"/>
    <lineage>
        <taxon>Bacteria</taxon>
        <taxon>Pseudomonadati</taxon>
        <taxon>Pseudomonadota</taxon>
        <taxon>Alphaproteobacteria</taxon>
        <taxon>Parvularculales</taxon>
        <taxon>Parvularculaceae</taxon>
        <taxon>Hyphococcus</taxon>
    </lineage>
</organism>
<dbReference type="Pfam" id="PF01545">
    <property type="entry name" value="Cation_efflux"/>
    <property type="match status" value="1"/>
</dbReference>
<comment type="subcellular location">
    <subcellularLocation>
        <location evidence="1">Membrane</location>
        <topology evidence="1">Multi-pass membrane protein</topology>
    </subcellularLocation>
</comment>
<proteinExistence type="predicted"/>
<evidence type="ECO:0000259" key="7">
    <source>
        <dbReference type="Pfam" id="PF01545"/>
    </source>
</evidence>
<dbReference type="EMBL" id="JBHPON010000003">
    <property type="protein sequence ID" value="MFC6037590.1"/>
    <property type="molecule type" value="Genomic_DNA"/>
</dbReference>
<feature type="transmembrane region" description="Helical" evidence="6">
    <location>
        <begin position="57"/>
        <end position="76"/>
    </location>
</feature>
<dbReference type="PANTHER" id="PTHR11562">
    <property type="entry name" value="CATION EFFLUX PROTEIN/ ZINC TRANSPORTER"/>
    <property type="match status" value="1"/>
</dbReference>
<name>A0ABW1L1M2_9PROT</name>
<evidence type="ECO:0000256" key="5">
    <source>
        <dbReference type="ARBA" id="ARBA00023136"/>
    </source>
</evidence>
<feature type="domain" description="Cation efflux protein transmembrane" evidence="7">
    <location>
        <begin position="25"/>
        <end position="202"/>
    </location>
</feature>
<evidence type="ECO:0000256" key="1">
    <source>
        <dbReference type="ARBA" id="ARBA00004141"/>
    </source>
</evidence>
<comment type="caution">
    <text evidence="8">The sequence shown here is derived from an EMBL/GenBank/DDBJ whole genome shotgun (WGS) entry which is preliminary data.</text>
</comment>
<evidence type="ECO:0000256" key="3">
    <source>
        <dbReference type="ARBA" id="ARBA00022906"/>
    </source>
</evidence>
<feature type="transmembrane region" description="Helical" evidence="6">
    <location>
        <begin position="154"/>
        <end position="171"/>
    </location>
</feature>
<keyword evidence="2 6" id="KW-0812">Transmembrane</keyword>
<dbReference type="PANTHER" id="PTHR11562:SF17">
    <property type="entry name" value="RE54080P-RELATED"/>
    <property type="match status" value="1"/>
</dbReference>
<feature type="transmembrane region" description="Helical" evidence="6">
    <location>
        <begin position="114"/>
        <end position="134"/>
    </location>
</feature>